<dbReference type="PANTHER" id="PTHR38041">
    <property type="entry name" value="CHORISMATE MUTASE"/>
    <property type="match status" value="1"/>
</dbReference>
<dbReference type="SMART" id="SM00830">
    <property type="entry name" value="CM_2"/>
    <property type="match status" value="1"/>
</dbReference>
<comment type="caution">
    <text evidence="4">The sequence shown here is derived from an EMBL/GenBank/DDBJ whole genome shotgun (WGS) entry which is preliminary data.</text>
</comment>
<dbReference type="Pfam" id="PF01817">
    <property type="entry name" value="CM_2"/>
    <property type="match status" value="1"/>
</dbReference>
<dbReference type="InterPro" id="IPR036263">
    <property type="entry name" value="Chorismate_II_sf"/>
</dbReference>
<protein>
    <recommendedName>
        <fullName evidence="1">chorismate mutase</fullName>
        <ecNumber evidence="1">5.4.99.5</ecNumber>
    </recommendedName>
</protein>
<dbReference type="InterPro" id="IPR051331">
    <property type="entry name" value="Chorismate_mutase-related"/>
</dbReference>
<dbReference type="InterPro" id="IPR036979">
    <property type="entry name" value="CM_dom_sf"/>
</dbReference>
<organism evidence="4">
    <name type="scientific">Ignavibacterium album</name>
    <dbReference type="NCBI Taxonomy" id="591197"/>
    <lineage>
        <taxon>Bacteria</taxon>
        <taxon>Pseudomonadati</taxon>
        <taxon>Ignavibacteriota</taxon>
        <taxon>Ignavibacteria</taxon>
        <taxon>Ignavibacteriales</taxon>
        <taxon>Ignavibacteriaceae</taxon>
        <taxon>Ignavibacterium</taxon>
    </lineage>
</organism>
<name>A0A7V2ZJZ0_9BACT</name>
<evidence type="ECO:0000256" key="2">
    <source>
        <dbReference type="ARBA" id="ARBA00023235"/>
    </source>
</evidence>
<evidence type="ECO:0000256" key="1">
    <source>
        <dbReference type="ARBA" id="ARBA00012404"/>
    </source>
</evidence>
<feature type="domain" description="Chorismate mutase" evidence="3">
    <location>
        <begin position="16"/>
        <end position="105"/>
    </location>
</feature>
<keyword evidence="2" id="KW-0413">Isomerase</keyword>
<dbReference type="Gene3D" id="1.20.59.10">
    <property type="entry name" value="Chorismate mutase"/>
    <property type="match status" value="1"/>
</dbReference>
<dbReference type="PROSITE" id="PS51168">
    <property type="entry name" value="CHORISMATE_MUT_2"/>
    <property type="match status" value="1"/>
</dbReference>
<reference evidence="4" key="1">
    <citation type="journal article" date="2020" name="mSystems">
        <title>Genome- and Community-Level Interaction Insights into Carbon Utilization and Element Cycling Functions of Hydrothermarchaeota in Hydrothermal Sediment.</title>
        <authorList>
            <person name="Zhou Z."/>
            <person name="Liu Y."/>
            <person name="Xu W."/>
            <person name="Pan J."/>
            <person name="Luo Z.H."/>
            <person name="Li M."/>
        </authorList>
    </citation>
    <scope>NUCLEOTIDE SEQUENCE [LARGE SCALE GENOMIC DNA]</scope>
    <source>
        <strain evidence="4">SpSt-479</strain>
    </source>
</reference>
<evidence type="ECO:0000259" key="3">
    <source>
        <dbReference type="PROSITE" id="PS51168"/>
    </source>
</evidence>
<dbReference type="EMBL" id="DSUJ01000008">
    <property type="protein sequence ID" value="HFI91419.1"/>
    <property type="molecule type" value="Genomic_DNA"/>
</dbReference>
<proteinExistence type="predicted"/>
<dbReference type="InterPro" id="IPR002701">
    <property type="entry name" value="CM_II_prokaryot"/>
</dbReference>
<dbReference type="PANTHER" id="PTHR38041:SF1">
    <property type="entry name" value="CHORISMATE MUTASE"/>
    <property type="match status" value="1"/>
</dbReference>
<dbReference type="GO" id="GO:0009697">
    <property type="term" value="P:salicylic acid biosynthetic process"/>
    <property type="evidence" value="ECO:0007669"/>
    <property type="project" value="TreeGrafter"/>
</dbReference>
<evidence type="ECO:0000313" key="4">
    <source>
        <dbReference type="EMBL" id="HFI91419.1"/>
    </source>
</evidence>
<dbReference type="GO" id="GO:0004106">
    <property type="term" value="F:chorismate mutase activity"/>
    <property type="evidence" value="ECO:0007669"/>
    <property type="project" value="UniProtKB-EC"/>
</dbReference>
<dbReference type="EC" id="5.4.99.5" evidence="1"/>
<accession>A0A7V2ZJZ0</accession>
<gene>
    <name evidence="4" type="ORF">ENS31_07805</name>
</gene>
<dbReference type="SUPFAM" id="SSF48600">
    <property type="entry name" value="Chorismate mutase II"/>
    <property type="match status" value="1"/>
</dbReference>
<sequence length="108" mass="12905">MQYERSKINFDSMSEEQLKLKLEEYRKLIDQIDEELKKNLSIRVELIEAVAEIKKYLGAPTFDAKREEEIINKITHNLEGNKLHFVQNVFERIIDESRSLQRKILGRK</sequence>
<dbReference type="GO" id="GO:0046417">
    <property type="term" value="P:chorismate metabolic process"/>
    <property type="evidence" value="ECO:0007669"/>
    <property type="project" value="InterPro"/>
</dbReference>
<dbReference type="AlphaFoldDB" id="A0A7V2ZJZ0"/>